<evidence type="ECO:0000259" key="1">
    <source>
        <dbReference type="Pfam" id="PF12740"/>
    </source>
</evidence>
<gene>
    <name evidence="2" type="ORF">ACFOWA_17620</name>
</gene>
<reference evidence="3" key="1">
    <citation type="journal article" date="2019" name="Int. J. Syst. Evol. Microbiol.">
        <title>The Global Catalogue of Microorganisms (GCM) 10K type strain sequencing project: providing services to taxonomists for standard genome sequencing and annotation.</title>
        <authorList>
            <consortium name="The Broad Institute Genomics Platform"/>
            <consortium name="The Broad Institute Genome Sequencing Center for Infectious Disease"/>
            <person name="Wu L."/>
            <person name="Ma J."/>
        </authorList>
    </citation>
    <scope>NUCLEOTIDE SEQUENCE [LARGE SCALE GENOMIC DNA]</scope>
    <source>
        <strain evidence="3">CCM 8691</strain>
    </source>
</reference>
<dbReference type="Proteomes" id="UP001595789">
    <property type="component" value="Unassembled WGS sequence"/>
</dbReference>
<dbReference type="EMBL" id="JBHSBW010000013">
    <property type="protein sequence ID" value="MFC4213019.1"/>
    <property type="molecule type" value="Genomic_DNA"/>
</dbReference>
<dbReference type="SUPFAM" id="SSF53474">
    <property type="entry name" value="alpha/beta-Hydrolases"/>
    <property type="match status" value="1"/>
</dbReference>
<dbReference type="InterPro" id="IPR041127">
    <property type="entry name" value="PET_hydrolase/cutinase-like"/>
</dbReference>
<dbReference type="Pfam" id="PF12740">
    <property type="entry name" value="PETase"/>
    <property type="match status" value="1"/>
</dbReference>
<feature type="domain" description="PET hydrolase/cutinase-like" evidence="1">
    <location>
        <begin position="76"/>
        <end position="189"/>
    </location>
</feature>
<dbReference type="InterPro" id="IPR029058">
    <property type="entry name" value="AB_hydrolase_fold"/>
</dbReference>
<comment type="caution">
    <text evidence="2">The sequence shown here is derived from an EMBL/GenBank/DDBJ whole genome shotgun (WGS) entry which is preliminary data.</text>
</comment>
<dbReference type="Gene3D" id="3.40.50.1820">
    <property type="entry name" value="alpha/beta hydrolase"/>
    <property type="match status" value="1"/>
</dbReference>
<name>A0ABV8PCI6_9SPHI</name>
<evidence type="ECO:0000313" key="3">
    <source>
        <dbReference type="Proteomes" id="UP001595789"/>
    </source>
</evidence>
<keyword evidence="3" id="KW-1185">Reference proteome</keyword>
<protein>
    <recommendedName>
        <fullName evidence="1">PET hydrolase/cutinase-like domain-containing protein</fullName>
    </recommendedName>
</protein>
<dbReference type="RefSeq" id="WP_378987661.1">
    <property type="nucleotide sequence ID" value="NZ_JBHSBW010000013.1"/>
</dbReference>
<evidence type="ECO:0000313" key="2">
    <source>
        <dbReference type="EMBL" id="MFC4213019.1"/>
    </source>
</evidence>
<sequence>MYSKLFLLFILSALLIKVNASITGNALIGSFFKNQKLQVSVEIQRDTATWFDVSRNRPVPIATYFCQSLSDSIKRTHNKQKVVLINPGYPGKNTDYGYIAGNLAKHGYYVVTIQQNLPSDLPIPTKGDLYKLRQSYWNVGVQNILFVLGKLKKVQSSLDYENLIIIGHSNGGDISMLLAKQYPKVASIIISLDNRRMPFPRSKYPKVFSIRSSDQPADTGVLPLVKDQKKYKTVLVNVNTVHDDMGGFGTEEQLSEINNLIIQFLGSNILNRRM</sequence>
<proteinExistence type="predicted"/>
<accession>A0ABV8PCI6</accession>
<organism evidence="2 3">
    <name type="scientific">Pedobacter lithocola</name>
    <dbReference type="NCBI Taxonomy" id="1908239"/>
    <lineage>
        <taxon>Bacteria</taxon>
        <taxon>Pseudomonadati</taxon>
        <taxon>Bacteroidota</taxon>
        <taxon>Sphingobacteriia</taxon>
        <taxon>Sphingobacteriales</taxon>
        <taxon>Sphingobacteriaceae</taxon>
        <taxon>Pedobacter</taxon>
    </lineage>
</organism>